<gene>
    <name evidence="2" type="ORF">P879_06294</name>
</gene>
<feature type="region of interest" description="Disordered" evidence="1">
    <location>
        <begin position="110"/>
        <end position="163"/>
    </location>
</feature>
<dbReference type="Proteomes" id="UP000699462">
    <property type="component" value="Unassembled WGS sequence"/>
</dbReference>
<accession>A0A8T0DSJ8</accession>
<proteinExistence type="predicted"/>
<feature type="compositionally biased region" description="Basic and acidic residues" evidence="1">
    <location>
        <begin position="49"/>
        <end position="67"/>
    </location>
</feature>
<dbReference type="EMBL" id="JTDF01001250">
    <property type="protein sequence ID" value="KAF8570296.1"/>
    <property type="molecule type" value="Genomic_DNA"/>
</dbReference>
<protein>
    <submittedName>
        <fullName evidence="2">Uncharacterized protein</fullName>
    </submittedName>
</protein>
<evidence type="ECO:0000256" key="1">
    <source>
        <dbReference type="SAM" id="MobiDB-lite"/>
    </source>
</evidence>
<keyword evidence="3" id="KW-1185">Reference proteome</keyword>
<sequence>MQAEEDSRRVIAELRDMADRTQAKLKQTRRQLEEAESSAQSAMNKYRKAQKEADDADLRVQMAERRLGLGQNDETLSTYGTLGRSRPSAIYPSRARASSIAREGSVYSVASELPSSSWRPRFSTGGVKFNRRADSSGYPRETGSSLSLLDLPPAETNGHNGHS</sequence>
<dbReference type="OrthoDB" id="2018427at2759"/>
<organism evidence="2 3">
    <name type="scientific">Paragonimus westermani</name>
    <dbReference type="NCBI Taxonomy" id="34504"/>
    <lineage>
        <taxon>Eukaryota</taxon>
        <taxon>Metazoa</taxon>
        <taxon>Spiralia</taxon>
        <taxon>Lophotrochozoa</taxon>
        <taxon>Platyhelminthes</taxon>
        <taxon>Trematoda</taxon>
        <taxon>Digenea</taxon>
        <taxon>Plagiorchiida</taxon>
        <taxon>Troglotremata</taxon>
        <taxon>Troglotrematidae</taxon>
        <taxon>Paragonimus</taxon>
    </lineage>
</organism>
<evidence type="ECO:0000313" key="3">
    <source>
        <dbReference type="Proteomes" id="UP000699462"/>
    </source>
</evidence>
<comment type="caution">
    <text evidence="2">The sequence shown here is derived from an EMBL/GenBank/DDBJ whole genome shotgun (WGS) entry which is preliminary data.</text>
</comment>
<feature type="region of interest" description="Disordered" evidence="1">
    <location>
        <begin position="18"/>
        <end position="97"/>
    </location>
</feature>
<reference evidence="2 3" key="1">
    <citation type="submission" date="2019-07" db="EMBL/GenBank/DDBJ databases">
        <title>Annotation for the trematode Paragonimus westermani.</title>
        <authorList>
            <person name="Choi Y.-J."/>
        </authorList>
    </citation>
    <scope>NUCLEOTIDE SEQUENCE [LARGE SCALE GENOMIC DNA]</scope>
    <source>
        <strain evidence="2">180907_Pwestermani</strain>
    </source>
</reference>
<evidence type="ECO:0000313" key="2">
    <source>
        <dbReference type="EMBL" id="KAF8570296.1"/>
    </source>
</evidence>
<name>A0A8T0DSJ8_9TREM</name>
<dbReference type="AlphaFoldDB" id="A0A8T0DSJ8"/>